<dbReference type="RefSeq" id="WP_144416369.1">
    <property type="nucleotide sequence ID" value="NZ_CQEM01000021.1"/>
</dbReference>
<accession>A0A0T9UV97</accession>
<sequence length="92" mass="10461">MKERFESTCPLCDSAGSYVFTDSSNYIAYKCVECGIFEISTHAEKLVRNMPLERRAFYASLANTTPEEPLLEIAFEVLPTGSRVTHRYISTR</sequence>
<proteinExistence type="predicted"/>
<dbReference type="AlphaFoldDB" id="A0A0T9UV97"/>
<evidence type="ECO:0000313" key="2">
    <source>
        <dbReference type="Proteomes" id="UP000040088"/>
    </source>
</evidence>
<name>A0A0T9UV97_YERAE</name>
<dbReference type="Proteomes" id="UP000040088">
    <property type="component" value="Unassembled WGS sequence"/>
</dbReference>
<organism evidence="1 2">
    <name type="scientific">Yersinia aleksiciae</name>
    <dbReference type="NCBI Taxonomy" id="263819"/>
    <lineage>
        <taxon>Bacteria</taxon>
        <taxon>Pseudomonadati</taxon>
        <taxon>Pseudomonadota</taxon>
        <taxon>Gammaproteobacteria</taxon>
        <taxon>Enterobacterales</taxon>
        <taxon>Yersiniaceae</taxon>
        <taxon>Yersinia</taxon>
    </lineage>
</organism>
<reference evidence="2" key="1">
    <citation type="submission" date="2015-03" db="EMBL/GenBank/DDBJ databases">
        <authorList>
            <consortium name="Pathogen Informatics"/>
        </authorList>
    </citation>
    <scope>NUCLEOTIDE SEQUENCE [LARGE SCALE GENOMIC DNA]</scope>
    <source>
        <strain evidence="2">IP27925</strain>
    </source>
</reference>
<evidence type="ECO:0000313" key="1">
    <source>
        <dbReference type="EMBL" id="CNL74862.1"/>
    </source>
</evidence>
<protein>
    <submittedName>
        <fullName evidence="1">Uncharacterized protein</fullName>
    </submittedName>
</protein>
<dbReference type="EMBL" id="CQEM01000021">
    <property type="protein sequence ID" value="CNL74862.1"/>
    <property type="molecule type" value="Genomic_DNA"/>
</dbReference>
<gene>
    <name evidence="1" type="ORF">ERS008460_03673</name>
</gene>